<dbReference type="Proteomes" id="UP000479000">
    <property type="component" value="Unassembled WGS sequence"/>
</dbReference>
<evidence type="ECO:0000256" key="1">
    <source>
        <dbReference type="SAM" id="MobiDB-lite"/>
    </source>
</evidence>
<proteinExistence type="predicted"/>
<name>A0A6H5GY60_9HEMI</name>
<gene>
    <name evidence="2" type="ORF">NTEN_LOCUS14019</name>
</gene>
<accession>A0A6H5GY60</accession>
<evidence type="ECO:0000313" key="3">
    <source>
        <dbReference type="Proteomes" id="UP000479000"/>
    </source>
</evidence>
<organism evidence="2 3">
    <name type="scientific">Nesidiocoris tenuis</name>
    <dbReference type="NCBI Taxonomy" id="355587"/>
    <lineage>
        <taxon>Eukaryota</taxon>
        <taxon>Metazoa</taxon>
        <taxon>Ecdysozoa</taxon>
        <taxon>Arthropoda</taxon>
        <taxon>Hexapoda</taxon>
        <taxon>Insecta</taxon>
        <taxon>Pterygota</taxon>
        <taxon>Neoptera</taxon>
        <taxon>Paraneoptera</taxon>
        <taxon>Hemiptera</taxon>
        <taxon>Heteroptera</taxon>
        <taxon>Panheteroptera</taxon>
        <taxon>Cimicomorpha</taxon>
        <taxon>Miridae</taxon>
        <taxon>Dicyphina</taxon>
        <taxon>Nesidiocoris</taxon>
    </lineage>
</organism>
<feature type="compositionally biased region" description="Pro residues" evidence="1">
    <location>
        <begin position="35"/>
        <end position="49"/>
    </location>
</feature>
<reference evidence="2 3" key="1">
    <citation type="submission" date="2020-02" db="EMBL/GenBank/DDBJ databases">
        <authorList>
            <person name="Ferguson B K."/>
        </authorList>
    </citation>
    <scope>NUCLEOTIDE SEQUENCE [LARGE SCALE GENOMIC DNA]</scope>
</reference>
<keyword evidence="3" id="KW-1185">Reference proteome</keyword>
<dbReference type="AlphaFoldDB" id="A0A6H5GY60"/>
<evidence type="ECO:0000313" key="2">
    <source>
        <dbReference type="EMBL" id="CAB0008804.1"/>
    </source>
</evidence>
<dbReference type="EMBL" id="CADCXU010020954">
    <property type="protein sequence ID" value="CAB0008804.1"/>
    <property type="molecule type" value="Genomic_DNA"/>
</dbReference>
<feature type="region of interest" description="Disordered" evidence="1">
    <location>
        <begin position="1"/>
        <end position="53"/>
    </location>
</feature>
<feature type="compositionally biased region" description="Pro residues" evidence="1">
    <location>
        <begin position="7"/>
        <end position="20"/>
    </location>
</feature>
<feature type="compositionally biased region" description="Low complexity" evidence="1">
    <location>
        <begin position="24"/>
        <end position="34"/>
    </location>
</feature>
<sequence length="96" mass="11133">MMLLPPRGDPPSPPASPPPELEPELPLLRLKILPKPLPPPPLESPPLLPPCTREAVRSDSKWSPNLSRNWSTCFRRCRRFRLSHFRPEQTHRFNTR</sequence>
<feature type="non-terminal residue" evidence="2">
    <location>
        <position position="96"/>
    </location>
</feature>
<protein>
    <submittedName>
        <fullName evidence="2">Uncharacterized protein</fullName>
    </submittedName>
</protein>